<evidence type="ECO:0000256" key="14">
    <source>
        <dbReference type="RuleBase" id="RU363039"/>
    </source>
</evidence>
<dbReference type="SUPFAM" id="SSF50249">
    <property type="entry name" value="Nucleic acid-binding proteins"/>
    <property type="match status" value="1"/>
</dbReference>
<comment type="catalytic activity">
    <reaction evidence="12">
        <text>tRNA(Met) + L-methionine + ATP = L-methionyl-tRNA(Met) + AMP + diphosphate</text>
        <dbReference type="Rhea" id="RHEA:13481"/>
        <dbReference type="Rhea" id="RHEA-COMP:9667"/>
        <dbReference type="Rhea" id="RHEA-COMP:9698"/>
        <dbReference type="ChEBI" id="CHEBI:30616"/>
        <dbReference type="ChEBI" id="CHEBI:33019"/>
        <dbReference type="ChEBI" id="CHEBI:57844"/>
        <dbReference type="ChEBI" id="CHEBI:78442"/>
        <dbReference type="ChEBI" id="CHEBI:78530"/>
        <dbReference type="ChEBI" id="CHEBI:456215"/>
        <dbReference type="EC" id="6.1.1.10"/>
    </reaction>
</comment>
<organism evidence="17 18">
    <name type="scientific">Lactuca virosa</name>
    <dbReference type="NCBI Taxonomy" id="75947"/>
    <lineage>
        <taxon>Eukaryota</taxon>
        <taxon>Viridiplantae</taxon>
        <taxon>Streptophyta</taxon>
        <taxon>Embryophyta</taxon>
        <taxon>Tracheophyta</taxon>
        <taxon>Spermatophyta</taxon>
        <taxon>Magnoliopsida</taxon>
        <taxon>eudicotyledons</taxon>
        <taxon>Gunneridae</taxon>
        <taxon>Pentapetalae</taxon>
        <taxon>asterids</taxon>
        <taxon>campanulids</taxon>
        <taxon>Asterales</taxon>
        <taxon>Asteraceae</taxon>
        <taxon>Cichorioideae</taxon>
        <taxon>Cichorieae</taxon>
        <taxon>Lactucinae</taxon>
        <taxon>Lactuca</taxon>
    </lineage>
</organism>
<dbReference type="CDD" id="cd07957">
    <property type="entry name" value="Anticodon_Ia_Met"/>
    <property type="match status" value="1"/>
</dbReference>
<evidence type="ECO:0000256" key="12">
    <source>
        <dbReference type="ARBA" id="ARBA00047364"/>
    </source>
</evidence>
<dbReference type="CDD" id="cd02799">
    <property type="entry name" value="tRNA_bind_EMAP-II_like"/>
    <property type="match status" value="1"/>
</dbReference>
<dbReference type="InterPro" id="IPR014729">
    <property type="entry name" value="Rossmann-like_a/b/a_fold"/>
</dbReference>
<dbReference type="InterPro" id="IPR023458">
    <property type="entry name" value="Met-tRNA_ligase_1"/>
</dbReference>
<evidence type="ECO:0000256" key="13">
    <source>
        <dbReference type="PROSITE-ProRule" id="PRU00209"/>
    </source>
</evidence>
<evidence type="ECO:0000256" key="15">
    <source>
        <dbReference type="SAM" id="MobiDB-lite"/>
    </source>
</evidence>
<dbReference type="AlphaFoldDB" id="A0AAU9NET8"/>
<keyword evidence="9 14" id="KW-0648">Protein biosynthesis</keyword>
<keyword evidence="7 14" id="KW-0067">ATP-binding</keyword>
<dbReference type="EMBL" id="CAKMRJ010004445">
    <property type="protein sequence ID" value="CAH1436345.1"/>
    <property type="molecule type" value="Genomic_DNA"/>
</dbReference>
<name>A0AAU9NET8_9ASTR</name>
<feature type="compositionally biased region" description="Basic and acidic residues" evidence="15">
    <location>
        <begin position="339"/>
        <end position="363"/>
    </location>
</feature>
<evidence type="ECO:0000256" key="1">
    <source>
        <dbReference type="ARBA" id="ARBA00004496"/>
    </source>
</evidence>
<dbReference type="Proteomes" id="UP001157418">
    <property type="component" value="Unassembled WGS sequence"/>
</dbReference>
<evidence type="ECO:0000256" key="9">
    <source>
        <dbReference type="ARBA" id="ARBA00022917"/>
    </source>
</evidence>
<dbReference type="InterPro" id="IPR015413">
    <property type="entry name" value="Methionyl/Leucyl_tRNA_Synth"/>
</dbReference>
<dbReference type="Pfam" id="PF19303">
    <property type="entry name" value="Anticodon_3"/>
    <property type="match status" value="1"/>
</dbReference>
<dbReference type="GO" id="GO:0004825">
    <property type="term" value="F:methionine-tRNA ligase activity"/>
    <property type="evidence" value="ECO:0007669"/>
    <property type="project" value="UniProtKB-EC"/>
</dbReference>
<feature type="domain" description="TRNA-binding" evidence="16">
    <location>
        <begin position="375"/>
        <end position="476"/>
    </location>
</feature>
<dbReference type="FunFam" id="2.40.50.140:FF:000047">
    <property type="entry name" value="tyrosine--tRNA ligase, cytoplasmic isoform X2"/>
    <property type="match status" value="1"/>
</dbReference>
<keyword evidence="5 14" id="KW-0436">Ligase</keyword>
<evidence type="ECO:0000256" key="8">
    <source>
        <dbReference type="ARBA" id="ARBA00022884"/>
    </source>
</evidence>
<dbReference type="GO" id="GO:0017101">
    <property type="term" value="C:aminoacyl-tRNA synthetase multienzyme complex"/>
    <property type="evidence" value="ECO:0007669"/>
    <property type="project" value="TreeGrafter"/>
</dbReference>
<dbReference type="Gene3D" id="1.10.730.10">
    <property type="entry name" value="Isoleucyl-tRNA Synthetase, Domain 1"/>
    <property type="match status" value="1"/>
</dbReference>
<evidence type="ECO:0000259" key="16">
    <source>
        <dbReference type="PROSITE" id="PS50886"/>
    </source>
</evidence>
<evidence type="ECO:0000256" key="10">
    <source>
        <dbReference type="ARBA" id="ARBA00023146"/>
    </source>
</evidence>
<gene>
    <name evidence="17" type="ORF">LVIROSA_LOCUS22720</name>
</gene>
<keyword evidence="4 13" id="KW-0820">tRNA-binding</keyword>
<dbReference type="PANTHER" id="PTHR45765">
    <property type="entry name" value="METHIONINE--TRNA LIGASE"/>
    <property type="match status" value="1"/>
</dbReference>
<protein>
    <recommendedName>
        <fullName evidence="11">Methionyl-tRNA synthetase</fullName>
    </recommendedName>
</protein>
<evidence type="ECO:0000256" key="4">
    <source>
        <dbReference type="ARBA" id="ARBA00022555"/>
    </source>
</evidence>
<evidence type="ECO:0000256" key="6">
    <source>
        <dbReference type="ARBA" id="ARBA00022741"/>
    </source>
</evidence>
<keyword evidence="6 14" id="KW-0547">Nucleotide-binding</keyword>
<evidence type="ECO:0000256" key="3">
    <source>
        <dbReference type="ARBA" id="ARBA00022490"/>
    </source>
</evidence>
<evidence type="ECO:0000313" key="18">
    <source>
        <dbReference type="Proteomes" id="UP001157418"/>
    </source>
</evidence>
<keyword evidence="18" id="KW-1185">Reference proteome</keyword>
<dbReference type="FunFam" id="1.10.730.10:FF:000024">
    <property type="entry name" value="Methionine--tRNA ligase cytoplasmic"/>
    <property type="match status" value="1"/>
</dbReference>
<evidence type="ECO:0000256" key="5">
    <source>
        <dbReference type="ARBA" id="ARBA00022598"/>
    </source>
</evidence>
<dbReference type="Gene3D" id="2.40.50.140">
    <property type="entry name" value="Nucleic acid-binding proteins"/>
    <property type="match status" value="1"/>
</dbReference>
<dbReference type="GO" id="GO:0005829">
    <property type="term" value="C:cytosol"/>
    <property type="evidence" value="ECO:0007669"/>
    <property type="project" value="TreeGrafter"/>
</dbReference>
<proteinExistence type="inferred from homology"/>
<dbReference type="SUPFAM" id="SSF47323">
    <property type="entry name" value="Anticodon-binding domain of a subclass of class I aminoacyl-tRNA synthetases"/>
    <property type="match status" value="1"/>
</dbReference>
<dbReference type="InterPro" id="IPR002547">
    <property type="entry name" value="tRNA-bd_dom"/>
</dbReference>
<dbReference type="SUPFAM" id="SSF52374">
    <property type="entry name" value="Nucleotidylyl transferase"/>
    <property type="match status" value="1"/>
</dbReference>
<dbReference type="GO" id="GO:0000049">
    <property type="term" value="F:tRNA binding"/>
    <property type="evidence" value="ECO:0007669"/>
    <property type="project" value="UniProtKB-UniRule"/>
</dbReference>
<dbReference type="PANTHER" id="PTHR45765:SF1">
    <property type="entry name" value="METHIONINE--TRNA LIGASE, CYTOPLASMIC"/>
    <property type="match status" value="1"/>
</dbReference>
<accession>A0AAU9NET8</accession>
<dbReference type="InterPro" id="IPR041872">
    <property type="entry name" value="Anticodon_Met"/>
</dbReference>
<evidence type="ECO:0000313" key="17">
    <source>
        <dbReference type="EMBL" id="CAH1436345.1"/>
    </source>
</evidence>
<comment type="similarity">
    <text evidence="2 14">Belongs to the class-I aminoacyl-tRNA synthetase family.</text>
</comment>
<reference evidence="17 18" key="1">
    <citation type="submission" date="2022-01" db="EMBL/GenBank/DDBJ databases">
        <authorList>
            <person name="Xiong W."/>
            <person name="Schranz E."/>
        </authorList>
    </citation>
    <scope>NUCLEOTIDE SEQUENCE [LARGE SCALE GENOMIC DNA]</scope>
</reference>
<sequence>MYGLMHLLDTCQLLNATHLNGRSGGKILKMWSYISLWERIMFHFTLSCFLLHLLGTEENWTMMKTISVTEYLNYETGKLSKSKGVGVFGNDAKEANIPVEVWRYDLLTNRPEVSDTLFTWADLKAKLNSELLNNLGNFINRVLSFIAKESGLGYGSIIPDAPNAESHLLTKTLGDKIGDYVHQYVEAMEKVKLKQGLKLAMTISGEGNAYLQESQFWKLYKEDLPSCSIVMRTSVGIVYLLACLLEPFMPSFSIEVLKQLNLPLQLSLCDDKGDIKKAKTPWEFIPIGHKIGTPVPLFKELKDEEVEFFRNKFAGSQADRADRAVKEEAEAKKVTEKLKNTKISDKSGKKEKGEKSGVGEKAKTKGAPAVEKEVTISRLDIRVGIITQVQKHPDADSLYVEQIDVGEEQPRTVVSGLVKFIPIEQMKNRKVCVLCNLKAATMRGIKSHAMVLCASTSDKVELVEPPEGAVVGERVTFSGFDEKPDDVLNPKKKIWETLQVDLHTDKDLIACFKDLPFTTSAGVCKVSSISNGTIR</sequence>
<evidence type="ECO:0000256" key="2">
    <source>
        <dbReference type="ARBA" id="ARBA00005594"/>
    </source>
</evidence>
<keyword evidence="10 14" id="KW-0030">Aminoacyl-tRNA synthetase</keyword>
<feature type="region of interest" description="Disordered" evidence="15">
    <location>
        <begin position="339"/>
        <end position="369"/>
    </location>
</feature>
<keyword evidence="3" id="KW-0963">Cytoplasm</keyword>
<dbReference type="InterPro" id="IPR009080">
    <property type="entry name" value="tRNAsynth_Ia_anticodon-bd"/>
</dbReference>
<dbReference type="PROSITE" id="PS50886">
    <property type="entry name" value="TRBD"/>
    <property type="match status" value="1"/>
</dbReference>
<keyword evidence="8 13" id="KW-0694">RNA-binding</keyword>
<dbReference type="InterPro" id="IPR012340">
    <property type="entry name" value="NA-bd_OB-fold"/>
</dbReference>
<comment type="caution">
    <text evidence="17">The sequence shown here is derived from an EMBL/GenBank/DDBJ whole genome shotgun (WGS) entry which is preliminary data.</text>
</comment>
<comment type="subcellular location">
    <subcellularLocation>
        <location evidence="1">Cytoplasm</location>
    </subcellularLocation>
</comment>
<evidence type="ECO:0000256" key="11">
    <source>
        <dbReference type="ARBA" id="ARBA00030904"/>
    </source>
</evidence>
<dbReference type="Pfam" id="PF09334">
    <property type="entry name" value="tRNA-synt_1g"/>
    <property type="match status" value="1"/>
</dbReference>
<evidence type="ECO:0000256" key="7">
    <source>
        <dbReference type="ARBA" id="ARBA00022840"/>
    </source>
</evidence>
<dbReference type="GO" id="GO:0005524">
    <property type="term" value="F:ATP binding"/>
    <property type="evidence" value="ECO:0007669"/>
    <property type="project" value="UniProtKB-KW"/>
</dbReference>
<dbReference type="GO" id="GO:0006431">
    <property type="term" value="P:methionyl-tRNA aminoacylation"/>
    <property type="evidence" value="ECO:0007669"/>
    <property type="project" value="TreeGrafter"/>
</dbReference>
<dbReference type="Gene3D" id="3.40.50.620">
    <property type="entry name" value="HUPs"/>
    <property type="match status" value="1"/>
</dbReference>
<dbReference type="Pfam" id="PF01588">
    <property type="entry name" value="tRNA_bind"/>
    <property type="match status" value="1"/>
</dbReference>